<reference evidence="2 3" key="1">
    <citation type="journal article" date="2019" name="Appl. Microbiol. Biotechnol.">
        <title>Genome sequence of Isaria javanica and comparative genome analysis insights into family S53 peptidase evolution in fungal entomopathogens.</title>
        <authorList>
            <person name="Lin R."/>
            <person name="Zhang X."/>
            <person name="Xin B."/>
            <person name="Zou M."/>
            <person name="Gao Y."/>
            <person name="Qin F."/>
            <person name="Hu Q."/>
            <person name="Xie B."/>
            <person name="Cheng X."/>
        </authorList>
    </citation>
    <scope>NUCLEOTIDE SEQUENCE [LARGE SCALE GENOMIC DNA]</scope>
    <source>
        <strain evidence="2 3">IJ1G</strain>
    </source>
</reference>
<evidence type="ECO:0000313" key="2">
    <source>
        <dbReference type="EMBL" id="TQV98177.1"/>
    </source>
</evidence>
<dbReference type="OrthoDB" id="5378679at2759"/>
<dbReference type="EMBL" id="SPUK01000004">
    <property type="protein sequence ID" value="TQV98177.1"/>
    <property type="molecule type" value="Genomic_DNA"/>
</dbReference>
<dbReference type="Gene3D" id="2.40.50.140">
    <property type="entry name" value="Nucleic acid-binding proteins"/>
    <property type="match status" value="1"/>
</dbReference>
<dbReference type="Proteomes" id="UP000315783">
    <property type="component" value="Unassembled WGS sequence"/>
</dbReference>
<dbReference type="SUPFAM" id="SSF50249">
    <property type="entry name" value="Nucleic acid-binding proteins"/>
    <property type="match status" value="1"/>
</dbReference>
<dbReference type="AlphaFoldDB" id="A0A545W3T1"/>
<feature type="compositionally biased region" description="Gly residues" evidence="1">
    <location>
        <begin position="167"/>
        <end position="176"/>
    </location>
</feature>
<evidence type="ECO:0000256" key="1">
    <source>
        <dbReference type="SAM" id="MobiDB-lite"/>
    </source>
</evidence>
<comment type="caution">
    <text evidence="2">The sequence shown here is derived from an EMBL/GenBank/DDBJ whole genome shotgun (WGS) entry which is preliminary data.</text>
</comment>
<sequence length="376" mass="40683">MPPRIVLLTGAPLPYALDEEKCTVQYFYDAFHQFIDAAEVRADGHHHGAPPATIAPWRSLSLHRRPLHTGFSQAHGFLDRSFHGEEPRSNDFFCPSSLTPSYDKRDVGTTGQQDEAAALAEFCEQSLAIHASLPSSQPGDDDDDEATTFLDETSFLSNSSAPAATGAAGGGGGGGQRPPAPSIPPAHLSDLEDVPSAKQLLSLQPQTVTLNVIAGVLSVAQPRSVTTRWGKTLSLVEVLLGDDTRSGFAVTFWLSSEVAAAAEAAAASDLLRLRRQDVVLLQNVALHVFRGKVYGQSLRRGQTKVHLLWSKRKDARPCYGSRALAAADTSDDAAENPQIVKTRLVRDWVLRFVGTDPQVKGLHNRDVWDQPPKDSQ</sequence>
<dbReference type="InterPro" id="IPR012340">
    <property type="entry name" value="NA-bd_OB-fold"/>
</dbReference>
<accession>A0A545W3T1</accession>
<organism evidence="2 3">
    <name type="scientific">Cordyceps javanica</name>
    <dbReference type="NCBI Taxonomy" id="43265"/>
    <lineage>
        <taxon>Eukaryota</taxon>
        <taxon>Fungi</taxon>
        <taxon>Dikarya</taxon>
        <taxon>Ascomycota</taxon>
        <taxon>Pezizomycotina</taxon>
        <taxon>Sordariomycetes</taxon>
        <taxon>Hypocreomycetidae</taxon>
        <taxon>Hypocreales</taxon>
        <taxon>Cordycipitaceae</taxon>
        <taxon>Cordyceps</taxon>
    </lineage>
</organism>
<gene>
    <name evidence="2" type="ORF">IF1G_03920</name>
</gene>
<feature type="region of interest" description="Disordered" evidence="1">
    <location>
        <begin position="154"/>
        <end position="189"/>
    </location>
</feature>
<proteinExistence type="predicted"/>
<keyword evidence="3" id="KW-1185">Reference proteome</keyword>
<evidence type="ECO:0000313" key="3">
    <source>
        <dbReference type="Proteomes" id="UP000315783"/>
    </source>
</evidence>
<protein>
    <submittedName>
        <fullName evidence="2">Nucleic acid-binding, OB-fold protein</fullName>
    </submittedName>
</protein>
<name>A0A545W3T1_9HYPO</name>